<reference evidence="2 3" key="1">
    <citation type="submission" date="2019-06" db="EMBL/GenBank/DDBJ databases">
        <title>Streptomyces sporangiiformans sp. nov., a novel actinomycete isolated from soil in Mount Song.</title>
        <authorList>
            <person name="Han L."/>
        </authorList>
    </citation>
    <scope>NUCLEOTIDE SEQUENCE [LARGE SCALE GENOMIC DNA]</scope>
    <source>
        <strain evidence="2 3">NEAU-SSA 1</strain>
    </source>
</reference>
<evidence type="ECO:0000313" key="3">
    <source>
        <dbReference type="Proteomes" id="UP000317378"/>
    </source>
</evidence>
<feature type="compositionally biased region" description="Pro residues" evidence="1">
    <location>
        <begin position="72"/>
        <end position="87"/>
    </location>
</feature>
<dbReference type="Proteomes" id="UP000317378">
    <property type="component" value="Unassembled WGS sequence"/>
</dbReference>
<protein>
    <submittedName>
        <fullName evidence="2">Uncharacterized protein</fullName>
    </submittedName>
</protein>
<organism evidence="2 3">
    <name type="scientific">Streptomyces sporangiiformans</name>
    <dbReference type="NCBI Taxonomy" id="2315329"/>
    <lineage>
        <taxon>Bacteria</taxon>
        <taxon>Bacillati</taxon>
        <taxon>Actinomycetota</taxon>
        <taxon>Actinomycetes</taxon>
        <taxon>Kitasatosporales</taxon>
        <taxon>Streptomycetaceae</taxon>
        <taxon>Streptomyces</taxon>
    </lineage>
</organism>
<feature type="non-terminal residue" evidence="2">
    <location>
        <position position="1"/>
    </location>
</feature>
<dbReference type="EMBL" id="VCHX02000169">
    <property type="protein sequence ID" value="TPQ18778.1"/>
    <property type="molecule type" value="Genomic_DNA"/>
</dbReference>
<evidence type="ECO:0000313" key="2">
    <source>
        <dbReference type="EMBL" id="TPQ18778.1"/>
    </source>
</evidence>
<comment type="caution">
    <text evidence="2">The sequence shown here is derived from an EMBL/GenBank/DDBJ whole genome shotgun (WGS) entry which is preliminary data.</text>
</comment>
<feature type="compositionally biased region" description="Pro residues" evidence="1">
    <location>
        <begin position="10"/>
        <end position="19"/>
    </location>
</feature>
<keyword evidence="3" id="KW-1185">Reference proteome</keyword>
<gene>
    <name evidence="2" type="ORF">FGD71_029075</name>
</gene>
<sequence length="87" mass="8995">GPRGSSPLGPRRPPAPGPSAPCRDGFPLHDALRPVPRAVTRRVVLSCPSVPSRHDAASIAVGRRALGHPIRGNPPPSRNGPPSGPVR</sequence>
<evidence type="ECO:0000256" key="1">
    <source>
        <dbReference type="SAM" id="MobiDB-lite"/>
    </source>
</evidence>
<dbReference type="AlphaFoldDB" id="A0A505DDY6"/>
<feature type="region of interest" description="Disordered" evidence="1">
    <location>
        <begin position="1"/>
        <end position="29"/>
    </location>
</feature>
<name>A0A505DDY6_9ACTN</name>
<accession>A0A505DDY6</accession>
<feature type="region of interest" description="Disordered" evidence="1">
    <location>
        <begin position="52"/>
        <end position="87"/>
    </location>
</feature>
<proteinExistence type="predicted"/>